<name>A0A7Z0PGI7_9FUSO</name>
<evidence type="ECO:0000313" key="3">
    <source>
        <dbReference type="Proteomes" id="UP000526184"/>
    </source>
</evidence>
<evidence type="ECO:0000256" key="1">
    <source>
        <dbReference type="SAM" id="MobiDB-lite"/>
    </source>
</evidence>
<comment type="caution">
    <text evidence="2">The sequence shown here is derived from an EMBL/GenBank/DDBJ whole genome shotgun (WGS) entry which is preliminary data.</text>
</comment>
<gene>
    <name evidence="2" type="ORF">HP397_03255</name>
</gene>
<reference evidence="2 3" key="1">
    <citation type="submission" date="2020-05" db="EMBL/GenBank/DDBJ databases">
        <title>Streptobacillus felis strain LHL191014123.</title>
        <authorList>
            <person name="Fawzy A."/>
            <person name="Rau J."/>
            <person name="Risse K."/>
            <person name="Schauerte N."/>
            <person name="Geiger C."/>
            <person name="Blom J."/>
            <person name="Imirzalioglu C."/>
            <person name="Falgenhauer J."/>
            <person name="Bach A."/>
            <person name="Herden C."/>
            <person name="Eisenberg T."/>
        </authorList>
    </citation>
    <scope>NUCLEOTIDE SEQUENCE [LARGE SCALE GENOMIC DNA]</scope>
    <source>
        <strain evidence="2 3">LHL191014123</strain>
    </source>
</reference>
<dbReference type="EMBL" id="JABMKT010000013">
    <property type="protein sequence ID" value="NYV27840.1"/>
    <property type="molecule type" value="Genomic_DNA"/>
</dbReference>
<dbReference type="AlphaFoldDB" id="A0A7Z0PGI7"/>
<accession>A0A7Z0PGI7</accession>
<dbReference type="Proteomes" id="UP000526184">
    <property type="component" value="Unassembled WGS sequence"/>
</dbReference>
<dbReference type="RefSeq" id="WP_180135865.1">
    <property type="nucleotide sequence ID" value="NZ_JABMKT010000013.1"/>
</dbReference>
<feature type="region of interest" description="Disordered" evidence="1">
    <location>
        <begin position="52"/>
        <end position="74"/>
    </location>
</feature>
<protein>
    <submittedName>
        <fullName evidence="2">Uncharacterized protein</fullName>
    </submittedName>
</protein>
<sequence>MGFGDLLKKGLNSVGKQLKESYNNGSMGDAVYRAMIETHEKNGKYAEAEKIREKLRKREEERRREKEERINKGY</sequence>
<evidence type="ECO:0000313" key="2">
    <source>
        <dbReference type="EMBL" id="NYV27840.1"/>
    </source>
</evidence>
<organism evidence="2 3">
    <name type="scientific">Streptobacillus felis</name>
    <dbReference type="NCBI Taxonomy" id="1384509"/>
    <lineage>
        <taxon>Bacteria</taxon>
        <taxon>Fusobacteriati</taxon>
        <taxon>Fusobacteriota</taxon>
        <taxon>Fusobacteriia</taxon>
        <taxon>Fusobacteriales</taxon>
        <taxon>Leptotrichiaceae</taxon>
        <taxon>Streptobacillus</taxon>
    </lineage>
</organism>
<keyword evidence="3" id="KW-1185">Reference proteome</keyword>
<proteinExistence type="predicted"/>